<keyword evidence="1" id="KW-0175">Coiled coil</keyword>
<name>A0A378KDS8_9GAMM</name>
<evidence type="ECO:0000313" key="3">
    <source>
        <dbReference type="Proteomes" id="UP000254794"/>
    </source>
</evidence>
<feature type="coiled-coil region" evidence="1">
    <location>
        <begin position="405"/>
        <end position="441"/>
    </location>
</feature>
<accession>A0A378KDS8</accession>
<dbReference type="AlphaFoldDB" id="A0A378KDS8"/>
<reference evidence="2 3" key="1">
    <citation type="submission" date="2018-06" db="EMBL/GenBank/DDBJ databases">
        <authorList>
            <consortium name="Pathogen Informatics"/>
            <person name="Doyle S."/>
        </authorList>
    </citation>
    <scope>NUCLEOTIDE SEQUENCE [LARGE SCALE GENOMIC DNA]</scope>
    <source>
        <strain evidence="2 3">NCTC13316</strain>
    </source>
</reference>
<dbReference type="Proteomes" id="UP000254794">
    <property type="component" value="Unassembled WGS sequence"/>
</dbReference>
<protein>
    <submittedName>
        <fullName evidence="2">Ankyrin repeats (3 copies)</fullName>
    </submittedName>
</protein>
<dbReference type="PANTHER" id="PTHR24121:SF23">
    <property type="entry name" value="NO MECHANORECEPTOR POTENTIAL C, ISOFORM H"/>
    <property type="match status" value="1"/>
</dbReference>
<dbReference type="OrthoDB" id="5654440at2"/>
<gene>
    <name evidence="2" type="ORF">NCTC13316_03556</name>
</gene>
<evidence type="ECO:0000256" key="1">
    <source>
        <dbReference type="SAM" id="Coils"/>
    </source>
</evidence>
<dbReference type="SUPFAM" id="SSF48403">
    <property type="entry name" value="Ankyrin repeat"/>
    <property type="match status" value="1"/>
</dbReference>
<organism evidence="2 3">
    <name type="scientific">Legionella busanensis</name>
    <dbReference type="NCBI Taxonomy" id="190655"/>
    <lineage>
        <taxon>Bacteria</taxon>
        <taxon>Pseudomonadati</taxon>
        <taxon>Pseudomonadota</taxon>
        <taxon>Gammaproteobacteria</taxon>
        <taxon>Legionellales</taxon>
        <taxon>Legionellaceae</taxon>
        <taxon>Legionella</taxon>
    </lineage>
</organism>
<keyword evidence="3" id="KW-1185">Reference proteome</keyword>
<proteinExistence type="predicted"/>
<sequence>MHNTNLDYKACLIDLGLSSTLLIEQLNYYEAYIRLKPAMQFYQYPLVIDASWQLMFFNSSKTVSDYFLQEYKEATDNVGGALVHYASWAGNVDALNWFKMNSPEQFVKRDSKGRKASHYAAMSGCTKALDWFKANYPEQLLERSYGNVTHGHYIALSGSADALTWMQVHYPQQLLIKDSNGISPVFNAAWMGFTQTLDWFYRNYPHEFLKRDNSGNVPGYYAALSGSVKALTWFENNYPEQLLETNKYGFNITHYAAASGSTQQLQKVLSRYHSPNQFSFINMNKKLLEKSITCLLELLKTNYSITKVNNLSLVNNEQKKLIETYLERNKAIKETKMRFIPFTQLSAHLLKLTPELKMQVLNYLLPKDTNEKTIYHSLLPQQRILFILKNTLRESVKSGHDIKALNKLVNEVDAMQESLDKAALLNQIELFEKELQAGQKNHFFKVTLAPNQLTCLSLIKAILTKEESHQASHQIDSLKVPV</sequence>
<dbReference type="EMBL" id="UGOD01000008">
    <property type="protein sequence ID" value="STX81681.1"/>
    <property type="molecule type" value="Genomic_DNA"/>
</dbReference>
<dbReference type="InterPro" id="IPR036770">
    <property type="entry name" value="Ankyrin_rpt-contain_sf"/>
</dbReference>
<dbReference type="Gene3D" id="1.25.40.20">
    <property type="entry name" value="Ankyrin repeat-containing domain"/>
    <property type="match status" value="1"/>
</dbReference>
<evidence type="ECO:0000313" key="2">
    <source>
        <dbReference type="EMBL" id="STX81681.1"/>
    </source>
</evidence>
<dbReference type="PANTHER" id="PTHR24121">
    <property type="entry name" value="NO MECHANORECEPTOR POTENTIAL C, ISOFORM D-RELATED"/>
    <property type="match status" value="1"/>
</dbReference>
<dbReference type="RefSeq" id="WP_115333035.1">
    <property type="nucleotide sequence ID" value="NZ_CAAAHP010000014.1"/>
</dbReference>